<dbReference type="Pfam" id="PF13460">
    <property type="entry name" value="NAD_binding_10"/>
    <property type="match status" value="1"/>
</dbReference>
<feature type="region of interest" description="Disordered" evidence="2">
    <location>
        <begin position="434"/>
        <end position="473"/>
    </location>
</feature>
<feature type="compositionally biased region" description="Polar residues" evidence="2">
    <location>
        <begin position="80"/>
        <end position="89"/>
    </location>
</feature>
<dbReference type="OMA" id="MASPYRL"/>
<gene>
    <name evidence="4" type="ORF">KK1_033192</name>
</gene>
<evidence type="ECO:0000256" key="1">
    <source>
        <dbReference type="SAM" id="Coils"/>
    </source>
</evidence>
<evidence type="ECO:0000313" key="4">
    <source>
        <dbReference type="EMBL" id="KYP45317.1"/>
    </source>
</evidence>
<dbReference type="Gramene" id="C.cajan_28229.t">
    <property type="protein sequence ID" value="C.cajan_28229.t"/>
    <property type="gene ID" value="C.cajan_28229"/>
</dbReference>
<feature type="compositionally biased region" description="Low complexity" evidence="2">
    <location>
        <begin position="1"/>
        <end position="15"/>
    </location>
</feature>
<dbReference type="Gene3D" id="3.40.50.720">
    <property type="entry name" value="NAD(P)-binding Rossmann-like Domain"/>
    <property type="match status" value="1"/>
</dbReference>
<dbReference type="SUPFAM" id="SSF51735">
    <property type="entry name" value="NAD(P)-binding Rossmann-fold domains"/>
    <property type="match status" value="1"/>
</dbReference>
<dbReference type="Proteomes" id="UP000075243">
    <property type="component" value="Unassembled WGS sequence"/>
</dbReference>
<feature type="coiled-coil region" evidence="1">
    <location>
        <begin position="327"/>
        <end position="395"/>
    </location>
</feature>
<name>A0A151RRZ0_CAJCA</name>
<evidence type="ECO:0000256" key="2">
    <source>
        <dbReference type="SAM" id="MobiDB-lite"/>
    </source>
</evidence>
<dbReference type="STRING" id="3821.A0A151RRZ0"/>
<sequence length="493" mass="52591">MAPTLTSNSSLLATTPHSRLSLRNPRVRVFAKKSGSFPSFGLGKPKDDSSPEEGDTSSNSNPFRLNLGKLPDVTSLIPVPTNNTSSSPGFSFGNPRRKDPSTVFVAGASGQAGIRIAQTLLREGFSVRAGVPELASAQELARLAAQYKIISNEQAKRLNAVQSSFENADSIAKAIGNASKVVVTIGPTENGPTAEVSTSDALQVVQAAQLAGVGHVAVIYDETTAGASTYNKVIETDVKYTFIRTSLTDDFTPESSYNVVVLGEGSASANDYKVAKSKIASLVADVFSNTEVAENKVVKVYSDPNAPLKRVDELFNTIPEDGRRKAYAEMQVKAKAEEEARVAAEKAREAADSAKKLEEEVKKLSQQEALAASLAQEAQEKADAAGASVETLLNKAKGFGAGFSWEKLSTQITTSIQKPDGEEEKPKVQLATVRGQAKARNLAPNKAVVKQATPRRAASKPKEEKPKQAETAKEVRNVFGGLFKQETIYVDDD</sequence>
<dbReference type="EMBL" id="KQ483595">
    <property type="protein sequence ID" value="KYP45317.1"/>
    <property type="molecule type" value="Genomic_DNA"/>
</dbReference>
<feature type="domain" description="NAD(P)-binding" evidence="3">
    <location>
        <begin position="107"/>
        <end position="289"/>
    </location>
</feature>
<reference evidence="4" key="1">
    <citation type="journal article" date="2012" name="Nat. Biotechnol.">
        <title>Draft genome sequence of pigeonpea (Cajanus cajan), an orphan legume crop of resource-poor farmers.</title>
        <authorList>
            <person name="Varshney R.K."/>
            <person name="Chen W."/>
            <person name="Li Y."/>
            <person name="Bharti A.K."/>
            <person name="Saxena R.K."/>
            <person name="Schlueter J.A."/>
            <person name="Donoghue M.T."/>
            <person name="Azam S."/>
            <person name="Fan G."/>
            <person name="Whaley A.M."/>
            <person name="Farmer A.D."/>
            <person name="Sheridan J."/>
            <person name="Iwata A."/>
            <person name="Tuteja R."/>
            <person name="Penmetsa R.V."/>
            <person name="Wu W."/>
            <person name="Upadhyaya H.D."/>
            <person name="Yang S.P."/>
            <person name="Shah T."/>
            <person name="Saxena K.B."/>
            <person name="Michael T."/>
            <person name="McCombie W.R."/>
            <person name="Yang B."/>
            <person name="Zhang G."/>
            <person name="Yang H."/>
            <person name="Wang J."/>
            <person name="Spillane C."/>
            <person name="Cook D.R."/>
            <person name="May G.D."/>
            <person name="Xu X."/>
            <person name="Jackson S.A."/>
        </authorList>
    </citation>
    <scope>NUCLEOTIDE SEQUENCE [LARGE SCALE GENOMIC DNA]</scope>
</reference>
<protein>
    <recommendedName>
        <fullName evidence="3">NAD(P)-binding domain-containing protein</fullName>
    </recommendedName>
</protein>
<evidence type="ECO:0000313" key="5">
    <source>
        <dbReference type="Proteomes" id="UP000075243"/>
    </source>
</evidence>
<dbReference type="PANTHER" id="PTHR47711:SF2">
    <property type="entry name" value="PROTEIN PLASTID TRANSCRIPTIONALLY ACTIVE 16, CHLOROPLASTIC"/>
    <property type="match status" value="1"/>
</dbReference>
<keyword evidence="5" id="KW-1185">Reference proteome</keyword>
<dbReference type="PANTHER" id="PTHR47711">
    <property type="entry name" value="PROTEIN PLASTID TRANSCRIPTIONALLY ACTIVE 16, CHLOROPLASTIC"/>
    <property type="match status" value="1"/>
</dbReference>
<dbReference type="InterPro" id="IPR036291">
    <property type="entry name" value="NAD(P)-bd_dom_sf"/>
</dbReference>
<keyword evidence="1" id="KW-0175">Coiled coil</keyword>
<accession>A0A151RRZ0</accession>
<evidence type="ECO:0000259" key="3">
    <source>
        <dbReference type="Pfam" id="PF13460"/>
    </source>
</evidence>
<feature type="compositionally biased region" description="Basic and acidic residues" evidence="2">
    <location>
        <begin position="460"/>
        <end position="473"/>
    </location>
</feature>
<dbReference type="AlphaFoldDB" id="A0A151RRZ0"/>
<dbReference type="InterPro" id="IPR016040">
    <property type="entry name" value="NAD(P)-bd_dom"/>
</dbReference>
<organism evidence="4 5">
    <name type="scientific">Cajanus cajan</name>
    <name type="common">Pigeon pea</name>
    <name type="synonym">Cajanus indicus</name>
    <dbReference type="NCBI Taxonomy" id="3821"/>
    <lineage>
        <taxon>Eukaryota</taxon>
        <taxon>Viridiplantae</taxon>
        <taxon>Streptophyta</taxon>
        <taxon>Embryophyta</taxon>
        <taxon>Tracheophyta</taxon>
        <taxon>Spermatophyta</taxon>
        <taxon>Magnoliopsida</taxon>
        <taxon>eudicotyledons</taxon>
        <taxon>Gunneridae</taxon>
        <taxon>Pentapetalae</taxon>
        <taxon>rosids</taxon>
        <taxon>fabids</taxon>
        <taxon>Fabales</taxon>
        <taxon>Fabaceae</taxon>
        <taxon>Papilionoideae</taxon>
        <taxon>50 kb inversion clade</taxon>
        <taxon>NPAAA clade</taxon>
        <taxon>indigoferoid/millettioid clade</taxon>
        <taxon>Phaseoleae</taxon>
        <taxon>Cajanus</taxon>
    </lineage>
</organism>
<feature type="region of interest" description="Disordered" evidence="2">
    <location>
        <begin position="1"/>
        <end position="96"/>
    </location>
</feature>
<proteinExistence type="predicted"/>